<dbReference type="Pfam" id="PF00067">
    <property type="entry name" value="p450"/>
    <property type="match status" value="1"/>
</dbReference>
<keyword evidence="9" id="KW-0472">Membrane</keyword>
<name>A0ABM4UQL8_COFAR</name>
<protein>
    <submittedName>
        <fullName evidence="11">3,9-dihydroxypterocarpan 6A-monooxygenase-like</fullName>
    </submittedName>
</protein>
<dbReference type="GeneID" id="140008639"/>
<evidence type="ECO:0000256" key="4">
    <source>
        <dbReference type="ARBA" id="ARBA00022617"/>
    </source>
</evidence>
<evidence type="ECO:0000256" key="2">
    <source>
        <dbReference type="ARBA" id="ARBA00004370"/>
    </source>
</evidence>
<evidence type="ECO:0000256" key="7">
    <source>
        <dbReference type="ARBA" id="ARBA00023004"/>
    </source>
</evidence>
<evidence type="ECO:0000256" key="3">
    <source>
        <dbReference type="ARBA" id="ARBA00010617"/>
    </source>
</evidence>
<dbReference type="PANTHER" id="PTHR47943:SF8">
    <property type="entry name" value="CYTOCHROME P450"/>
    <property type="match status" value="1"/>
</dbReference>
<reference evidence="11" key="1">
    <citation type="submission" date="2025-08" db="UniProtKB">
        <authorList>
            <consortium name="RefSeq"/>
        </authorList>
    </citation>
    <scope>IDENTIFICATION</scope>
    <source>
        <tissue evidence="11">Leaves</tissue>
    </source>
</reference>
<keyword evidence="4" id="KW-0349">Heme</keyword>
<gene>
    <name evidence="11" type="primary">LOC140008639</name>
</gene>
<dbReference type="RefSeq" id="XP_071909576.1">
    <property type="nucleotide sequence ID" value="XM_072053475.1"/>
</dbReference>
<organism evidence="10 11">
    <name type="scientific">Coffea arabica</name>
    <name type="common">Arabian coffee</name>
    <dbReference type="NCBI Taxonomy" id="13443"/>
    <lineage>
        <taxon>Eukaryota</taxon>
        <taxon>Viridiplantae</taxon>
        <taxon>Streptophyta</taxon>
        <taxon>Embryophyta</taxon>
        <taxon>Tracheophyta</taxon>
        <taxon>Spermatophyta</taxon>
        <taxon>Magnoliopsida</taxon>
        <taxon>eudicotyledons</taxon>
        <taxon>Gunneridae</taxon>
        <taxon>Pentapetalae</taxon>
        <taxon>asterids</taxon>
        <taxon>lamiids</taxon>
        <taxon>Gentianales</taxon>
        <taxon>Rubiaceae</taxon>
        <taxon>Ixoroideae</taxon>
        <taxon>Gardenieae complex</taxon>
        <taxon>Bertiereae - Coffeeae clade</taxon>
        <taxon>Coffeeae</taxon>
        <taxon>Coffea</taxon>
    </lineage>
</organism>
<dbReference type="InterPro" id="IPR001128">
    <property type="entry name" value="Cyt_P450"/>
</dbReference>
<keyword evidence="8" id="KW-0503">Monooxygenase</keyword>
<evidence type="ECO:0000256" key="9">
    <source>
        <dbReference type="ARBA" id="ARBA00023136"/>
    </source>
</evidence>
<keyword evidence="6" id="KW-0560">Oxidoreductase</keyword>
<evidence type="ECO:0000313" key="10">
    <source>
        <dbReference type="Proteomes" id="UP001652660"/>
    </source>
</evidence>
<sequence length="182" mass="20326">MSELLGGRTLDLMFPIRHSEVKNLIQSFATSAKASKAVDIRAEVMTTTNNVISEMIMSQKCSGNDSQAMEVRKAIQEGSELYGQFNLSDLFWLCENLDLQGLGKRLKKEIRKQRQPVDGEAAKDLHDILLDISEDESSKFKLIEENIKAFILDVFTGGTDTLAIAVEWALAELSFLTLPSRN</sequence>
<comment type="similarity">
    <text evidence="3">Belongs to the cytochrome P450 family.</text>
</comment>
<evidence type="ECO:0000256" key="6">
    <source>
        <dbReference type="ARBA" id="ARBA00023002"/>
    </source>
</evidence>
<keyword evidence="5" id="KW-0479">Metal-binding</keyword>
<comment type="cofactor">
    <cofactor evidence="1">
        <name>heme</name>
        <dbReference type="ChEBI" id="CHEBI:30413"/>
    </cofactor>
</comment>
<dbReference type="Gene3D" id="1.10.630.10">
    <property type="entry name" value="Cytochrome P450"/>
    <property type="match status" value="1"/>
</dbReference>
<dbReference type="InterPro" id="IPR036396">
    <property type="entry name" value="Cyt_P450_sf"/>
</dbReference>
<dbReference type="Proteomes" id="UP001652660">
    <property type="component" value="Chromosome 6c"/>
</dbReference>
<evidence type="ECO:0000256" key="8">
    <source>
        <dbReference type="ARBA" id="ARBA00023033"/>
    </source>
</evidence>
<dbReference type="PANTHER" id="PTHR47943">
    <property type="entry name" value="CYTOCHROME P450 93A3-LIKE"/>
    <property type="match status" value="1"/>
</dbReference>
<evidence type="ECO:0000313" key="11">
    <source>
        <dbReference type="RefSeq" id="XP_071909576.1"/>
    </source>
</evidence>
<keyword evidence="7" id="KW-0408">Iron</keyword>
<comment type="subcellular location">
    <subcellularLocation>
        <location evidence="2">Membrane</location>
    </subcellularLocation>
</comment>
<accession>A0ABM4UQL8</accession>
<dbReference type="SUPFAM" id="SSF48264">
    <property type="entry name" value="Cytochrome P450"/>
    <property type="match status" value="1"/>
</dbReference>
<keyword evidence="10" id="KW-1185">Reference proteome</keyword>
<evidence type="ECO:0000256" key="5">
    <source>
        <dbReference type="ARBA" id="ARBA00022723"/>
    </source>
</evidence>
<proteinExistence type="inferred from homology"/>
<evidence type="ECO:0000256" key="1">
    <source>
        <dbReference type="ARBA" id="ARBA00001971"/>
    </source>
</evidence>